<dbReference type="RefSeq" id="WP_120524937.1">
    <property type="nucleotide sequence ID" value="NZ_JABFJV010000052.1"/>
</dbReference>
<organism evidence="3 4">
    <name type="scientific">Corallococcus exercitus</name>
    <dbReference type="NCBI Taxonomy" id="2316736"/>
    <lineage>
        <taxon>Bacteria</taxon>
        <taxon>Pseudomonadati</taxon>
        <taxon>Myxococcota</taxon>
        <taxon>Myxococcia</taxon>
        <taxon>Myxococcales</taxon>
        <taxon>Cystobacterineae</taxon>
        <taxon>Myxococcaceae</taxon>
        <taxon>Corallococcus</taxon>
    </lineage>
</organism>
<feature type="region of interest" description="Disordered" evidence="1">
    <location>
        <begin position="28"/>
        <end position="55"/>
    </location>
</feature>
<dbReference type="Proteomes" id="UP000563426">
    <property type="component" value="Unassembled WGS sequence"/>
</dbReference>
<keyword evidence="2" id="KW-0732">Signal</keyword>
<dbReference type="AlphaFoldDB" id="A0A3A8IRF9"/>
<evidence type="ECO:0000313" key="3">
    <source>
        <dbReference type="EMBL" id="NOK33954.1"/>
    </source>
</evidence>
<protein>
    <submittedName>
        <fullName evidence="3">Uncharacterized protein</fullName>
    </submittedName>
</protein>
<reference evidence="3 4" key="1">
    <citation type="submission" date="2020-05" db="EMBL/GenBank/DDBJ databases">
        <authorList>
            <person name="Whitworth D."/>
        </authorList>
    </citation>
    <scope>NUCLEOTIDE SEQUENCE [LARGE SCALE GENOMIC DNA]</scope>
    <source>
        <strain evidence="3 4">AB043B</strain>
    </source>
</reference>
<dbReference type="PROSITE" id="PS51257">
    <property type="entry name" value="PROKAR_LIPOPROTEIN"/>
    <property type="match status" value="1"/>
</dbReference>
<gene>
    <name evidence="3" type="ORF">HMI49_12165</name>
</gene>
<evidence type="ECO:0000256" key="1">
    <source>
        <dbReference type="SAM" id="MobiDB-lite"/>
    </source>
</evidence>
<accession>A0A3A8IRF9</accession>
<keyword evidence="4" id="KW-1185">Reference proteome</keyword>
<evidence type="ECO:0000256" key="2">
    <source>
        <dbReference type="SAM" id="SignalP"/>
    </source>
</evidence>
<feature type="chain" id="PRO_5044076154" evidence="2">
    <location>
        <begin position="22"/>
        <end position="109"/>
    </location>
</feature>
<name>A0A3A8IRF9_9BACT</name>
<proteinExistence type="predicted"/>
<sequence>MNTLTKLLSVSAIAFMIAACGGGIPEDGDLGGQNETPAVQTPASSEDLGQTEQEVSCGWGGPPAHCLVHCCSHADWSDIGVPSAGACTEAGNSYCAARGGNCGSCWGYL</sequence>
<dbReference type="EMBL" id="JABFJV010000052">
    <property type="protein sequence ID" value="NOK33954.1"/>
    <property type="molecule type" value="Genomic_DNA"/>
</dbReference>
<evidence type="ECO:0000313" key="4">
    <source>
        <dbReference type="Proteomes" id="UP000563426"/>
    </source>
</evidence>
<comment type="caution">
    <text evidence="3">The sequence shown here is derived from an EMBL/GenBank/DDBJ whole genome shotgun (WGS) entry which is preliminary data.</text>
</comment>
<feature type="signal peptide" evidence="2">
    <location>
        <begin position="1"/>
        <end position="21"/>
    </location>
</feature>
<feature type="compositionally biased region" description="Polar residues" evidence="1">
    <location>
        <begin position="33"/>
        <end position="54"/>
    </location>
</feature>